<dbReference type="PROSITE" id="PS00137">
    <property type="entry name" value="SUBTILASE_HIS"/>
    <property type="match status" value="1"/>
</dbReference>
<dbReference type="AlphaFoldDB" id="A0A7W7CFN1"/>
<accession>A0A7W7CFN1</accession>
<name>A0A7W7CFN1_9PSEU</name>
<protein>
    <submittedName>
        <fullName evidence="10">Subtilisin family serine protease</fullName>
    </submittedName>
</protein>
<dbReference type="PANTHER" id="PTHR43806:SF11">
    <property type="entry name" value="CEREVISIN-RELATED"/>
    <property type="match status" value="1"/>
</dbReference>
<dbReference type="PANTHER" id="PTHR43806">
    <property type="entry name" value="PEPTIDASE S8"/>
    <property type="match status" value="1"/>
</dbReference>
<comment type="caution">
    <text evidence="10">The sequence shown here is derived from an EMBL/GenBank/DDBJ whole genome shotgun (WGS) entry which is preliminary data.</text>
</comment>
<dbReference type="Proteomes" id="UP000533598">
    <property type="component" value="Unassembled WGS sequence"/>
</dbReference>
<reference evidence="10 11" key="1">
    <citation type="submission" date="2020-08" db="EMBL/GenBank/DDBJ databases">
        <title>Sequencing the genomes of 1000 actinobacteria strains.</title>
        <authorList>
            <person name="Klenk H.-P."/>
        </authorList>
    </citation>
    <scope>NUCLEOTIDE SEQUENCE [LARGE SCALE GENOMIC DNA]</scope>
    <source>
        <strain evidence="10 11">DSM 44230</strain>
    </source>
</reference>
<dbReference type="PRINTS" id="PR00723">
    <property type="entry name" value="SUBTILISIN"/>
</dbReference>
<evidence type="ECO:0000256" key="8">
    <source>
        <dbReference type="SAM" id="MobiDB-lite"/>
    </source>
</evidence>
<evidence type="ECO:0000256" key="7">
    <source>
        <dbReference type="RuleBase" id="RU003355"/>
    </source>
</evidence>
<dbReference type="PROSITE" id="PS00138">
    <property type="entry name" value="SUBTILASE_SER"/>
    <property type="match status" value="1"/>
</dbReference>
<dbReference type="GO" id="GO:0006508">
    <property type="term" value="P:proteolysis"/>
    <property type="evidence" value="ECO:0007669"/>
    <property type="project" value="UniProtKB-KW"/>
</dbReference>
<feature type="domain" description="Peptidase S8/S53" evidence="9">
    <location>
        <begin position="179"/>
        <end position="443"/>
    </location>
</feature>
<dbReference type="InterPro" id="IPR050131">
    <property type="entry name" value="Peptidase_S8_subtilisin-like"/>
</dbReference>
<proteinExistence type="inferred from homology"/>
<dbReference type="Gene3D" id="3.40.50.200">
    <property type="entry name" value="Peptidase S8/S53 domain"/>
    <property type="match status" value="1"/>
</dbReference>
<keyword evidence="4 6" id="KW-0720">Serine protease</keyword>
<dbReference type="PROSITE" id="PS00136">
    <property type="entry name" value="SUBTILASE_ASP"/>
    <property type="match status" value="1"/>
</dbReference>
<dbReference type="EMBL" id="JACHMH010000001">
    <property type="protein sequence ID" value="MBB4680308.1"/>
    <property type="molecule type" value="Genomic_DNA"/>
</dbReference>
<dbReference type="InterPro" id="IPR023827">
    <property type="entry name" value="Peptidase_S8_Asp-AS"/>
</dbReference>
<comment type="similarity">
    <text evidence="1 6 7">Belongs to the peptidase S8 family.</text>
</comment>
<evidence type="ECO:0000313" key="10">
    <source>
        <dbReference type="EMBL" id="MBB4680308.1"/>
    </source>
</evidence>
<feature type="active site" description="Charge relay system" evidence="5 6">
    <location>
        <position position="220"/>
    </location>
</feature>
<evidence type="ECO:0000256" key="4">
    <source>
        <dbReference type="ARBA" id="ARBA00022825"/>
    </source>
</evidence>
<dbReference type="InterPro" id="IPR023828">
    <property type="entry name" value="Peptidase_S8_Ser-AS"/>
</dbReference>
<feature type="active site" description="Charge relay system" evidence="5 6">
    <location>
        <position position="396"/>
    </location>
</feature>
<organism evidence="10 11">
    <name type="scientific">Crossiella cryophila</name>
    <dbReference type="NCBI Taxonomy" id="43355"/>
    <lineage>
        <taxon>Bacteria</taxon>
        <taxon>Bacillati</taxon>
        <taxon>Actinomycetota</taxon>
        <taxon>Actinomycetes</taxon>
        <taxon>Pseudonocardiales</taxon>
        <taxon>Pseudonocardiaceae</taxon>
        <taxon>Crossiella</taxon>
    </lineage>
</organism>
<dbReference type="RefSeq" id="WP_185006011.1">
    <property type="nucleotide sequence ID" value="NZ_BAAAUI010000009.1"/>
</dbReference>
<gene>
    <name evidence="10" type="ORF">HNR67_006426</name>
</gene>
<dbReference type="PROSITE" id="PS51892">
    <property type="entry name" value="SUBTILASE"/>
    <property type="match status" value="1"/>
</dbReference>
<evidence type="ECO:0000313" key="11">
    <source>
        <dbReference type="Proteomes" id="UP000533598"/>
    </source>
</evidence>
<dbReference type="InterPro" id="IPR022398">
    <property type="entry name" value="Peptidase_S8_His-AS"/>
</dbReference>
<sequence length="1039" mass="107290">MIALSGLPAPAQAAPRPLDPAGAVTLITGDKVVPGANGGAGQLIPAPGRERQTFTSYQSQGRTYVIPADAMPLLADKVIDQRLFDLAELRAYRGTLPLIVKYANADRPLARVAGALDLPSINATAVKVDPAAFWRDLTGQALKSSGIAKIWLDGQRQATLDHSVAQIGAPTAWAAGYTGTGVTVAVLDTGVDNTHPDLADREVGGKNFSGSPDALDHYGHGTHVASTIAGTGAKSGGKYRGVAPDARLLDVKVLADNGSGADSGIIAGMQWAAEQGADIVNMSLGGFDTPDLDPLEEAVNTLSAKHGTLFVIAAGNAGPRAGTIHSPGSADAALTVGAVDRDNKIAEFSSRGPRKGGGMIKPDLTAPGVDIVAARHADGKIGEPVGDGYTRLSGTSMATPHVAGAAALLAQQHPGLTGDQLKAVLTGASAPTAGLTPFEQGAGRVDSAKVLRQTVTSKPTSLSLGGNRWPHIGKPAVTKEIGYANSGSTPVTLELKMDTTGGVFSVSPTQVVVPAGGTAAATVKAEVSKAPDGGKFGGAVLATGGGMSVRTAVEIDLEVESYDVTIAAQDRTGAAPGFANAFLVNVDNGEAVFPGSFSNGKLVQRLAAGRYLLSGSVSTSEPYAHDVLNAPNLRITGPATINLDARTTKPLDLKLPEADPRLSLLQIGFERLAGPHRYTISSFSRGGDVRDVGFAQVGPDAPAGEVTGGLHTNWTTPAGLYGLAWYRKGGVHTGLSKVVTPADLATVRVNLGPVTGQSYVGLTSAPHNARADWGWGALTTVKPGVYTEFYGGDNADWSRRLSLPGENHQSFTGAVKSYTPGRTYPESLYRGVFGPALPDTRDDLWVQQRGDLMVVALPLFSDGAGNAGFSATSSATTKLYRDGQLLGQTEDAGVGRFVLPAGRASYRVTTEATRTGHSQATKVSGSWTFQGDRTPGVTQHPVSAVRFTPSLDDAGSAPRGLFALPVSVENQAGTTSRQRLQTVQVSYDQGGTWKTAPVLGGRALLYHPDNAKSVSLRATAADHAGNSVDQTIIDAYLLR</sequence>
<dbReference type="CDD" id="cd07487">
    <property type="entry name" value="Peptidases_S8_1"/>
    <property type="match status" value="1"/>
</dbReference>
<evidence type="ECO:0000256" key="6">
    <source>
        <dbReference type="PROSITE-ProRule" id="PRU01240"/>
    </source>
</evidence>
<feature type="region of interest" description="Disordered" evidence="8">
    <location>
        <begin position="910"/>
        <end position="935"/>
    </location>
</feature>
<keyword evidence="11" id="KW-1185">Reference proteome</keyword>
<keyword evidence="2 6" id="KW-0645">Protease</keyword>
<dbReference type="InterPro" id="IPR036852">
    <property type="entry name" value="Peptidase_S8/S53_dom_sf"/>
</dbReference>
<dbReference type="SUPFAM" id="SSF52743">
    <property type="entry name" value="Subtilisin-like"/>
    <property type="match status" value="1"/>
</dbReference>
<evidence type="ECO:0000259" key="9">
    <source>
        <dbReference type="Pfam" id="PF00082"/>
    </source>
</evidence>
<keyword evidence="3 6" id="KW-0378">Hydrolase</keyword>
<evidence type="ECO:0000256" key="1">
    <source>
        <dbReference type="ARBA" id="ARBA00011073"/>
    </source>
</evidence>
<evidence type="ECO:0000256" key="5">
    <source>
        <dbReference type="PIRSR" id="PIRSR615500-1"/>
    </source>
</evidence>
<feature type="active site" description="Charge relay system" evidence="5 6">
    <location>
        <position position="188"/>
    </location>
</feature>
<dbReference type="GO" id="GO:0004252">
    <property type="term" value="F:serine-type endopeptidase activity"/>
    <property type="evidence" value="ECO:0007669"/>
    <property type="project" value="UniProtKB-UniRule"/>
</dbReference>
<evidence type="ECO:0000256" key="3">
    <source>
        <dbReference type="ARBA" id="ARBA00022801"/>
    </source>
</evidence>
<dbReference type="InterPro" id="IPR015500">
    <property type="entry name" value="Peptidase_S8_subtilisin-rel"/>
</dbReference>
<dbReference type="InterPro" id="IPR000209">
    <property type="entry name" value="Peptidase_S8/S53_dom"/>
</dbReference>
<dbReference type="Pfam" id="PF00082">
    <property type="entry name" value="Peptidase_S8"/>
    <property type="match status" value="1"/>
</dbReference>
<evidence type="ECO:0000256" key="2">
    <source>
        <dbReference type="ARBA" id="ARBA00022670"/>
    </source>
</evidence>